<accession>A0A5C1NBR9</accession>
<keyword evidence="3" id="KW-1185">Reference proteome</keyword>
<organism evidence="2 3">
    <name type="scientific">Halomonas binhaiensis</name>
    <dbReference type="NCBI Taxonomy" id="2562282"/>
    <lineage>
        <taxon>Bacteria</taxon>
        <taxon>Pseudomonadati</taxon>
        <taxon>Pseudomonadota</taxon>
        <taxon>Gammaproteobacteria</taxon>
        <taxon>Oceanospirillales</taxon>
        <taxon>Halomonadaceae</taxon>
        <taxon>Halomonas</taxon>
    </lineage>
</organism>
<sequence>MRGMRRLAFSGLLLVSLVGCATPSAPPEPPREVHTQATPQVALRESLALMMERGYVITQADGSLGRIDAALGRYPGYRVEIRVTQDSGGGSRIAVQALGGGRALPGNVVEPLLVDLQSRLGRENPL</sequence>
<feature type="signal peptide" evidence="1">
    <location>
        <begin position="1"/>
        <end position="21"/>
    </location>
</feature>
<proteinExistence type="predicted"/>
<dbReference type="AlphaFoldDB" id="A0A5C1NBR9"/>
<feature type="chain" id="PRO_5022788370" description="DUF3568 family protein" evidence="1">
    <location>
        <begin position="22"/>
        <end position="126"/>
    </location>
</feature>
<keyword evidence="1" id="KW-0732">Signal</keyword>
<gene>
    <name evidence="2" type="ORF">E4T21_01580</name>
</gene>
<protein>
    <recommendedName>
        <fullName evidence="4">DUF3568 family protein</fullName>
    </recommendedName>
</protein>
<evidence type="ECO:0000313" key="3">
    <source>
        <dbReference type="Proteomes" id="UP000324285"/>
    </source>
</evidence>
<dbReference type="RefSeq" id="WP_149282920.1">
    <property type="nucleotide sequence ID" value="NZ_CP038437.2"/>
</dbReference>
<dbReference type="Proteomes" id="UP000324285">
    <property type="component" value="Chromosome"/>
</dbReference>
<name>A0A5C1NBR9_9GAMM</name>
<dbReference type="EMBL" id="CP038437">
    <property type="protein sequence ID" value="QEM80390.1"/>
    <property type="molecule type" value="Genomic_DNA"/>
</dbReference>
<dbReference type="PROSITE" id="PS51257">
    <property type="entry name" value="PROKAR_LIPOPROTEIN"/>
    <property type="match status" value="1"/>
</dbReference>
<evidence type="ECO:0000313" key="2">
    <source>
        <dbReference type="EMBL" id="QEM80390.1"/>
    </source>
</evidence>
<evidence type="ECO:0008006" key="4">
    <source>
        <dbReference type="Google" id="ProtNLM"/>
    </source>
</evidence>
<dbReference type="KEGG" id="hbh:E4T21_01580"/>
<dbReference type="OrthoDB" id="6184055at2"/>
<reference evidence="2" key="1">
    <citation type="submission" date="2021-02" db="EMBL/GenBank/DDBJ databases">
        <title>Strain Y2R2, a novel species of the genus Halomonas.</title>
        <authorList>
            <person name="Huang H."/>
        </authorList>
    </citation>
    <scope>NUCLEOTIDE SEQUENCE</scope>
    <source>
        <strain evidence="2">Y2R2</strain>
    </source>
</reference>
<evidence type="ECO:0000256" key="1">
    <source>
        <dbReference type="SAM" id="SignalP"/>
    </source>
</evidence>